<dbReference type="InterPro" id="IPR050469">
    <property type="entry name" value="Diguanylate_Cyclase"/>
</dbReference>
<accession>A0A7W6ZYZ3</accession>
<feature type="transmembrane region" description="Helical" evidence="3">
    <location>
        <begin position="235"/>
        <end position="257"/>
    </location>
</feature>
<dbReference type="InterPro" id="IPR000160">
    <property type="entry name" value="GGDEF_dom"/>
</dbReference>
<name>A0A7W6ZYZ3_9HYPH</name>
<dbReference type="InterPro" id="IPR029787">
    <property type="entry name" value="Nucleotide_cyclase"/>
</dbReference>
<keyword evidence="3" id="KW-1133">Transmembrane helix</keyword>
<organism evidence="5 6">
    <name type="scientific">Rhizobium leucaenae</name>
    <dbReference type="NCBI Taxonomy" id="29450"/>
    <lineage>
        <taxon>Bacteria</taxon>
        <taxon>Pseudomonadati</taxon>
        <taxon>Pseudomonadota</taxon>
        <taxon>Alphaproteobacteria</taxon>
        <taxon>Hyphomicrobiales</taxon>
        <taxon>Rhizobiaceae</taxon>
        <taxon>Rhizobium/Agrobacterium group</taxon>
        <taxon>Rhizobium</taxon>
    </lineage>
</organism>
<dbReference type="PANTHER" id="PTHR45138:SF9">
    <property type="entry name" value="DIGUANYLATE CYCLASE DGCM-RELATED"/>
    <property type="match status" value="1"/>
</dbReference>
<dbReference type="Proteomes" id="UP000543836">
    <property type="component" value="Unassembled WGS sequence"/>
</dbReference>
<keyword evidence="6" id="KW-1185">Reference proteome</keyword>
<evidence type="ECO:0000259" key="4">
    <source>
        <dbReference type="PROSITE" id="PS50887"/>
    </source>
</evidence>
<reference evidence="5 6" key="1">
    <citation type="submission" date="2020-08" db="EMBL/GenBank/DDBJ databases">
        <title>Genomic Encyclopedia of Type Strains, Phase IV (KMG-V): Genome sequencing to study the core and pangenomes of soil and plant-associated prokaryotes.</title>
        <authorList>
            <person name="Whitman W."/>
        </authorList>
    </citation>
    <scope>NUCLEOTIDE SEQUENCE [LARGE SCALE GENOMIC DNA]</scope>
    <source>
        <strain evidence="5 6">SEMIA 492</strain>
    </source>
</reference>
<dbReference type="PANTHER" id="PTHR45138">
    <property type="entry name" value="REGULATORY COMPONENTS OF SENSORY TRANSDUCTION SYSTEM"/>
    <property type="match status" value="1"/>
</dbReference>
<sequence>MRGQKDATRSGRYKGDDEKTLRRSDFIILAGERCSAMWLKMDVQENKISASSVDAPAQMPLQAQNPIVMAEVERLLRGRTRDIRLKGELYHLFQERSWFRTAKIIRSWMIWVALIDALTLGLNAILLPRTVALSMLPPACILPPAALATAFIWKIPRTFQLQRIVLIVGMFFILLSVALVGVNAGGEFYERHLNIMLFVAITAIIIFAIPLVWTTIIAVMALGLYLFFQVHNPNVTLGSSEAATLFFASGIVATVVARRTMTILAQKTFLLELRDKSRVAELADANARLELLARTDPLTGIANRRWMMEMLNRLWGGDSQRTAGIAMLMCDIDYFKMLNDSLGHGEGDRCLVKVAGIIQSSMRGNRDRVSRYGGEEFLIVLPSVSEEEAIAVAERIREGVETASLPNPASEISPCVTLSIGLVHVADLDSVSPEQLQKRADEALYLAKQSGRNRVVLYKASAPNA</sequence>
<comment type="caution">
    <text evidence="5">The sequence shown here is derived from an EMBL/GenBank/DDBJ whole genome shotgun (WGS) entry which is preliminary data.</text>
</comment>
<keyword evidence="3" id="KW-0472">Membrane</keyword>
<evidence type="ECO:0000256" key="1">
    <source>
        <dbReference type="ARBA" id="ARBA00012528"/>
    </source>
</evidence>
<dbReference type="SUPFAM" id="SSF55073">
    <property type="entry name" value="Nucleotide cyclase"/>
    <property type="match status" value="1"/>
</dbReference>
<evidence type="ECO:0000313" key="5">
    <source>
        <dbReference type="EMBL" id="MBB4570748.1"/>
    </source>
</evidence>
<feature type="transmembrane region" description="Helical" evidence="3">
    <location>
        <begin position="132"/>
        <end position="152"/>
    </location>
</feature>
<protein>
    <recommendedName>
        <fullName evidence="1">diguanylate cyclase</fullName>
        <ecNumber evidence="1">2.7.7.65</ecNumber>
    </recommendedName>
</protein>
<dbReference type="AlphaFoldDB" id="A0A7W6ZYZ3"/>
<dbReference type="InterPro" id="IPR043128">
    <property type="entry name" value="Rev_trsase/Diguanyl_cyclase"/>
</dbReference>
<feature type="domain" description="GGDEF" evidence="4">
    <location>
        <begin position="323"/>
        <end position="460"/>
    </location>
</feature>
<dbReference type="GO" id="GO:0052621">
    <property type="term" value="F:diguanylate cyclase activity"/>
    <property type="evidence" value="ECO:0007669"/>
    <property type="project" value="UniProtKB-EC"/>
</dbReference>
<feature type="transmembrane region" description="Helical" evidence="3">
    <location>
        <begin position="164"/>
        <end position="183"/>
    </location>
</feature>
<proteinExistence type="predicted"/>
<dbReference type="FunFam" id="3.30.70.270:FF:000001">
    <property type="entry name" value="Diguanylate cyclase domain protein"/>
    <property type="match status" value="1"/>
</dbReference>
<feature type="transmembrane region" description="Helical" evidence="3">
    <location>
        <begin position="108"/>
        <end position="126"/>
    </location>
</feature>
<dbReference type="EC" id="2.7.7.65" evidence="1"/>
<dbReference type="NCBIfam" id="TIGR00254">
    <property type="entry name" value="GGDEF"/>
    <property type="match status" value="1"/>
</dbReference>
<gene>
    <name evidence="5" type="ORF">GGE60_004905</name>
</gene>
<evidence type="ECO:0000256" key="3">
    <source>
        <dbReference type="SAM" id="Phobius"/>
    </source>
</evidence>
<dbReference type="SMART" id="SM00267">
    <property type="entry name" value="GGDEF"/>
    <property type="match status" value="1"/>
</dbReference>
<evidence type="ECO:0000256" key="2">
    <source>
        <dbReference type="ARBA" id="ARBA00034247"/>
    </source>
</evidence>
<dbReference type="Gene3D" id="3.30.70.270">
    <property type="match status" value="1"/>
</dbReference>
<feature type="transmembrane region" description="Helical" evidence="3">
    <location>
        <begin position="195"/>
        <end position="228"/>
    </location>
</feature>
<dbReference type="PROSITE" id="PS50887">
    <property type="entry name" value="GGDEF"/>
    <property type="match status" value="1"/>
</dbReference>
<dbReference type="EMBL" id="JACIIG010000016">
    <property type="protein sequence ID" value="MBB4570748.1"/>
    <property type="molecule type" value="Genomic_DNA"/>
</dbReference>
<dbReference type="Pfam" id="PF00990">
    <property type="entry name" value="GGDEF"/>
    <property type="match status" value="1"/>
</dbReference>
<dbReference type="CDD" id="cd01949">
    <property type="entry name" value="GGDEF"/>
    <property type="match status" value="1"/>
</dbReference>
<keyword evidence="3" id="KW-0812">Transmembrane</keyword>
<evidence type="ECO:0000313" key="6">
    <source>
        <dbReference type="Proteomes" id="UP000543836"/>
    </source>
</evidence>
<comment type="catalytic activity">
    <reaction evidence="2">
        <text>2 GTP = 3',3'-c-di-GMP + 2 diphosphate</text>
        <dbReference type="Rhea" id="RHEA:24898"/>
        <dbReference type="ChEBI" id="CHEBI:33019"/>
        <dbReference type="ChEBI" id="CHEBI:37565"/>
        <dbReference type="ChEBI" id="CHEBI:58805"/>
        <dbReference type="EC" id="2.7.7.65"/>
    </reaction>
</comment>